<evidence type="ECO:0000256" key="2">
    <source>
        <dbReference type="SAM" id="Phobius"/>
    </source>
</evidence>
<sequence>MSEIGKTLKSARIEKGYTLDDLQQITKIQKKYLIAIEEENFAALPGVFYVRAFIKQCAETVGLNPAELLSQLKSQEQPVETVEEPKTRTAATKKDLQRTDRFNHFLNLLPTIIIVAVVVIILGSIYFVAWNNHQKNSSTQEIQSSKVSVSSSSVKSQKKSANSATKKSSQTSSSSVKQSSTNKKSAKQKTSQKIKLTSNSGQSFVYELTTAKKQISKVKLTASAKAWSAISIDGSQQWQGTLTAGESHELSLPADATKLSFNLGNSKATSITINGKKFNFLKDNSTLTVRTLTVNIQSQD</sequence>
<evidence type="ECO:0000256" key="1">
    <source>
        <dbReference type="SAM" id="MobiDB-lite"/>
    </source>
</evidence>
<proteinExistence type="predicted"/>
<dbReference type="OrthoDB" id="9797543at2"/>
<dbReference type="InterPro" id="IPR010982">
    <property type="entry name" value="Lambda_DNA-bd_dom_sf"/>
</dbReference>
<gene>
    <name evidence="4" type="ORF">FD21_GL002087</name>
</gene>
<accession>A0A0R2BYK7</accession>
<keyword evidence="2" id="KW-0812">Transmembrane</keyword>
<dbReference type="AlphaFoldDB" id="A0A0R2BYK7"/>
<feature type="region of interest" description="Disordered" evidence="1">
    <location>
        <begin position="153"/>
        <end position="194"/>
    </location>
</feature>
<evidence type="ECO:0000313" key="4">
    <source>
        <dbReference type="EMBL" id="KRM84247.1"/>
    </source>
</evidence>
<evidence type="ECO:0000259" key="3">
    <source>
        <dbReference type="Pfam" id="PF13464"/>
    </source>
</evidence>
<dbReference type="GO" id="GO:0003677">
    <property type="term" value="F:DNA binding"/>
    <property type="evidence" value="ECO:0007669"/>
    <property type="project" value="InterPro"/>
</dbReference>
<dbReference type="Pfam" id="PF13413">
    <property type="entry name" value="HTH_25"/>
    <property type="match status" value="1"/>
</dbReference>
<dbReference type="RefSeq" id="WP_010579652.1">
    <property type="nucleotide sequence ID" value="NZ_AHYZ01000028.1"/>
</dbReference>
<comment type="caution">
    <text evidence="4">The sequence shown here is derived from an EMBL/GenBank/DDBJ whole genome shotgun (WGS) entry which is preliminary data.</text>
</comment>
<dbReference type="Gene3D" id="1.10.260.40">
    <property type="entry name" value="lambda repressor-like DNA-binding domains"/>
    <property type="match status" value="1"/>
</dbReference>
<keyword evidence="5" id="KW-1185">Reference proteome</keyword>
<keyword evidence="2" id="KW-1133">Transmembrane helix</keyword>
<dbReference type="PATRIC" id="fig|1133569.4.peg.2251"/>
<reference evidence="4 5" key="1">
    <citation type="journal article" date="2015" name="Genome Announc.">
        <title>Expanding the biotechnology potential of lactobacilli through comparative genomics of 213 strains and associated genera.</title>
        <authorList>
            <person name="Sun Z."/>
            <person name="Harris H.M."/>
            <person name="McCann A."/>
            <person name="Guo C."/>
            <person name="Argimon S."/>
            <person name="Zhang W."/>
            <person name="Yang X."/>
            <person name="Jeffery I.B."/>
            <person name="Cooney J.C."/>
            <person name="Kagawa T.F."/>
            <person name="Liu W."/>
            <person name="Song Y."/>
            <person name="Salvetti E."/>
            <person name="Wrobel A."/>
            <person name="Rasinkangas P."/>
            <person name="Parkhill J."/>
            <person name="Rea M.C."/>
            <person name="O'Sullivan O."/>
            <person name="Ritari J."/>
            <person name="Douillard F.P."/>
            <person name="Paul Ross R."/>
            <person name="Yang R."/>
            <person name="Briner A.E."/>
            <person name="Felis G.E."/>
            <person name="de Vos W.M."/>
            <person name="Barrangou R."/>
            <person name="Klaenhammer T.R."/>
            <person name="Caufield P.W."/>
            <person name="Cui Y."/>
            <person name="Zhang H."/>
            <person name="O'Toole P.W."/>
        </authorList>
    </citation>
    <scope>NUCLEOTIDE SEQUENCE [LARGE SCALE GENOMIC DNA]</scope>
    <source>
        <strain evidence="4 5">DSM 20605</strain>
    </source>
</reference>
<dbReference type="Proteomes" id="UP000051576">
    <property type="component" value="Unassembled WGS sequence"/>
</dbReference>
<dbReference type="Pfam" id="PF13464">
    <property type="entry name" value="RodZ_C"/>
    <property type="match status" value="1"/>
</dbReference>
<keyword evidence="2" id="KW-0472">Membrane</keyword>
<dbReference type="InterPro" id="IPR050400">
    <property type="entry name" value="Bact_Cytoskel_RodZ"/>
</dbReference>
<feature type="compositionally biased region" description="Low complexity" evidence="1">
    <location>
        <begin position="153"/>
        <end position="183"/>
    </location>
</feature>
<feature type="transmembrane region" description="Helical" evidence="2">
    <location>
        <begin position="105"/>
        <end position="130"/>
    </location>
</feature>
<evidence type="ECO:0000313" key="5">
    <source>
        <dbReference type="Proteomes" id="UP000051576"/>
    </source>
</evidence>
<dbReference type="STRING" id="1133569.FD21_GL002087"/>
<feature type="domain" description="Cytoskeleton protein RodZ-like C-terminal" evidence="3">
    <location>
        <begin position="219"/>
        <end position="286"/>
    </location>
</feature>
<dbReference type="PANTHER" id="PTHR34475">
    <property type="match status" value="1"/>
</dbReference>
<protein>
    <submittedName>
        <fullName evidence="4">Transcriptional regulator</fullName>
    </submittedName>
</protein>
<organism evidence="4 5">
    <name type="scientific">Liquorilactobacillus vini DSM 20605</name>
    <dbReference type="NCBI Taxonomy" id="1133569"/>
    <lineage>
        <taxon>Bacteria</taxon>
        <taxon>Bacillati</taxon>
        <taxon>Bacillota</taxon>
        <taxon>Bacilli</taxon>
        <taxon>Lactobacillales</taxon>
        <taxon>Lactobacillaceae</taxon>
        <taxon>Liquorilactobacillus</taxon>
    </lineage>
</organism>
<dbReference type="SUPFAM" id="SSF47413">
    <property type="entry name" value="lambda repressor-like DNA-binding domains"/>
    <property type="match status" value="1"/>
</dbReference>
<dbReference type="eggNOG" id="COG1426">
    <property type="taxonomic scope" value="Bacteria"/>
</dbReference>
<feature type="region of interest" description="Disordered" evidence="1">
    <location>
        <begin position="74"/>
        <end position="94"/>
    </location>
</feature>
<name>A0A0R2BYK7_9LACO</name>
<dbReference type="PANTHER" id="PTHR34475:SF1">
    <property type="entry name" value="CYTOSKELETON PROTEIN RODZ"/>
    <property type="match status" value="1"/>
</dbReference>
<feature type="compositionally biased region" description="Basic and acidic residues" evidence="1">
    <location>
        <begin position="83"/>
        <end position="94"/>
    </location>
</feature>
<dbReference type="InterPro" id="IPR025194">
    <property type="entry name" value="RodZ-like_C"/>
</dbReference>
<dbReference type="EMBL" id="AYYX01000087">
    <property type="protein sequence ID" value="KRM84247.1"/>
    <property type="molecule type" value="Genomic_DNA"/>
</dbReference>